<proteinExistence type="predicted"/>
<evidence type="ECO:0000259" key="1">
    <source>
        <dbReference type="Pfam" id="PF12728"/>
    </source>
</evidence>
<sequence length="115" mass="13764">MVKQRITQQVLHKRLERVESLIDECNPSAIEDMIKRLAKIERKLFLTKNMLTSEEATEFTGISISQLYKLTRTQMIPHWKPRGKMVYFDKKELEEWMRQNPIKGFNTTSQHEQKI</sequence>
<reference evidence="2 3" key="1">
    <citation type="submission" date="2016-10" db="EMBL/GenBank/DDBJ databases">
        <authorList>
            <person name="de Groot N.N."/>
        </authorList>
    </citation>
    <scope>NUCLEOTIDE SEQUENCE [LARGE SCALE GENOMIC DNA]</scope>
    <source>
        <strain evidence="2 3">NLAE-zl-C500</strain>
    </source>
</reference>
<dbReference type="Pfam" id="PF12728">
    <property type="entry name" value="HTH_17"/>
    <property type="match status" value="1"/>
</dbReference>
<dbReference type="SUPFAM" id="SSF46955">
    <property type="entry name" value="Putative DNA-binding domain"/>
    <property type="match status" value="1"/>
</dbReference>
<evidence type="ECO:0000313" key="3">
    <source>
        <dbReference type="Proteomes" id="UP000183670"/>
    </source>
</evidence>
<accession>A0A1G6G2I4</accession>
<dbReference type="AlphaFoldDB" id="A0A1G6G2I4"/>
<dbReference type="RefSeq" id="WP_052725117.1">
    <property type="nucleotide sequence ID" value="NZ_FMYE01000007.1"/>
</dbReference>
<dbReference type="InterPro" id="IPR010093">
    <property type="entry name" value="SinI_DNA-bd"/>
</dbReference>
<gene>
    <name evidence="2" type="ORF">SAMN05192581_100736</name>
</gene>
<organism evidence="2 3">
    <name type="scientific">Bacteroides ovatus</name>
    <dbReference type="NCBI Taxonomy" id="28116"/>
    <lineage>
        <taxon>Bacteria</taxon>
        <taxon>Pseudomonadati</taxon>
        <taxon>Bacteroidota</taxon>
        <taxon>Bacteroidia</taxon>
        <taxon>Bacteroidales</taxon>
        <taxon>Bacteroidaceae</taxon>
        <taxon>Bacteroides</taxon>
    </lineage>
</organism>
<name>A0A1G6G2I4_BACOV</name>
<dbReference type="GO" id="GO:0003677">
    <property type="term" value="F:DNA binding"/>
    <property type="evidence" value="ECO:0007669"/>
    <property type="project" value="InterPro"/>
</dbReference>
<evidence type="ECO:0000313" key="2">
    <source>
        <dbReference type="EMBL" id="SDB76214.1"/>
    </source>
</evidence>
<dbReference type="Proteomes" id="UP000183670">
    <property type="component" value="Unassembled WGS sequence"/>
</dbReference>
<feature type="domain" description="Helix-turn-helix" evidence="1">
    <location>
        <begin position="50"/>
        <end position="100"/>
    </location>
</feature>
<dbReference type="EMBL" id="FMYE01000007">
    <property type="protein sequence ID" value="SDB76214.1"/>
    <property type="molecule type" value="Genomic_DNA"/>
</dbReference>
<dbReference type="NCBIfam" id="TIGR01764">
    <property type="entry name" value="excise"/>
    <property type="match status" value="1"/>
</dbReference>
<dbReference type="InterPro" id="IPR041657">
    <property type="entry name" value="HTH_17"/>
</dbReference>
<dbReference type="InterPro" id="IPR009061">
    <property type="entry name" value="DNA-bd_dom_put_sf"/>
</dbReference>
<protein>
    <submittedName>
        <fullName evidence="2">DNA binding domain-containing protein, excisionase family</fullName>
    </submittedName>
</protein>